<dbReference type="AlphaFoldDB" id="A0A9D4P9L8"/>
<comment type="caution">
    <text evidence="1">The sequence shown here is derived from an EMBL/GenBank/DDBJ whole genome shotgun (WGS) entry which is preliminary data.</text>
</comment>
<dbReference type="VEuPathDB" id="VectorBase:RSAN_028276"/>
<dbReference type="Gene3D" id="3.30.40.10">
    <property type="entry name" value="Zinc/RING finger domain, C3HC4 (zinc finger)"/>
    <property type="match status" value="1"/>
</dbReference>
<keyword evidence="2" id="KW-1185">Reference proteome</keyword>
<dbReference type="EMBL" id="JABSTV010001255">
    <property type="protein sequence ID" value="KAH7934760.1"/>
    <property type="molecule type" value="Genomic_DNA"/>
</dbReference>
<dbReference type="Proteomes" id="UP000821837">
    <property type="component" value="Unassembled WGS sequence"/>
</dbReference>
<protein>
    <submittedName>
        <fullName evidence="1">Uncharacterized protein</fullName>
    </submittedName>
</protein>
<evidence type="ECO:0000313" key="1">
    <source>
        <dbReference type="EMBL" id="KAH7934760.1"/>
    </source>
</evidence>
<organism evidence="1 2">
    <name type="scientific">Rhipicephalus sanguineus</name>
    <name type="common">Brown dog tick</name>
    <name type="synonym">Ixodes sanguineus</name>
    <dbReference type="NCBI Taxonomy" id="34632"/>
    <lineage>
        <taxon>Eukaryota</taxon>
        <taxon>Metazoa</taxon>
        <taxon>Ecdysozoa</taxon>
        <taxon>Arthropoda</taxon>
        <taxon>Chelicerata</taxon>
        <taxon>Arachnida</taxon>
        <taxon>Acari</taxon>
        <taxon>Parasitiformes</taxon>
        <taxon>Ixodida</taxon>
        <taxon>Ixodoidea</taxon>
        <taxon>Ixodidae</taxon>
        <taxon>Rhipicephalinae</taxon>
        <taxon>Rhipicephalus</taxon>
        <taxon>Rhipicephalus</taxon>
    </lineage>
</organism>
<proteinExistence type="predicted"/>
<dbReference type="SUPFAM" id="SSF49599">
    <property type="entry name" value="TRAF domain-like"/>
    <property type="match status" value="1"/>
</dbReference>
<accession>A0A9D4P9L8</accession>
<gene>
    <name evidence="1" type="ORF">HPB52_000050</name>
</gene>
<sequence length="238" mass="26424">MYGSAGPKPTAGWGSDHNWERIGDATAVRRQRYRYRVTGFGSHTEYRIVEFCEELFATRFCSWCGLVASDMYMLSCLHVICPACHQRAFVNSTSSFATCLIDKETLPLCMTAVIANNVRSKPVHCPSKGCDYTGCLKDLNDHLDQKCAFHLTTCIKCDAGVAHKDMRSHFLTCEGAPGVFLQVPDVQSLLEGLDNARKELDSVAVCPASARPLENAVVALTRLLDRLRSELDLKEQDL</sequence>
<reference evidence="1" key="1">
    <citation type="journal article" date="2020" name="Cell">
        <title>Large-Scale Comparative Analyses of Tick Genomes Elucidate Their Genetic Diversity and Vector Capacities.</title>
        <authorList>
            <consortium name="Tick Genome and Microbiome Consortium (TIGMIC)"/>
            <person name="Jia N."/>
            <person name="Wang J."/>
            <person name="Shi W."/>
            <person name="Du L."/>
            <person name="Sun Y."/>
            <person name="Zhan W."/>
            <person name="Jiang J.F."/>
            <person name="Wang Q."/>
            <person name="Zhang B."/>
            <person name="Ji P."/>
            <person name="Bell-Sakyi L."/>
            <person name="Cui X.M."/>
            <person name="Yuan T.T."/>
            <person name="Jiang B.G."/>
            <person name="Yang W.F."/>
            <person name="Lam T.T."/>
            <person name="Chang Q.C."/>
            <person name="Ding S.J."/>
            <person name="Wang X.J."/>
            <person name="Zhu J.G."/>
            <person name="Ruan X.D."/>
            <person name="Zhao L."/>
            <person name="Wei J.T."/>
            <person name="Ye R.Z."/>
            <person name="Que T.C."/>
            <person name="Du C.H."/>
            <person name="Zhou Y.H."/>
            <person name="Cheng J.X."/>
            <person name="Dai P.F."/>
            <person name="Guo W.B."/>
            <person name="Han X.H."/>
            <person name="Huang E.J."/>
            <person name="Li L.F."/>
            <person name="Wei W."/>
            <person name="Gao Y.C."/>
            <person name="Liu J.Z."/>
            <person name="Shao H.Z."/>
            <person name="Wang X."/>
            <person name="Wang C.C."/>
            <person name="Yang T.C."/>
            <person name="Huo Q.B."/>
            <person name="Li W."/>
            <person name="Chen H.Y."/>
            <person name="Chen S.E."/>
            <person name="Zhou L.G."/>
            <person name="Ni X.B."/>
            <person name="Tian J.H."/>
            <person name="Sheng Y."/>
            <person name="Liu T."/>
            <person name="Pan Y.S."/>
            <person name="Xia L.Y."/>
            <person name="Li J."/>
            <person name="Zhao F."/>
            <person name="Cao W.C."/>
        </authorList>
    </citation>
    <scope>NUCLEOTIDE SEQUENCE</scope>
    <source>
        <strain evidence="1">Rsan-2018</strain>
    </source>
</reference>
<reference evidence="1" key="2">
    <citation type="submission" date="2021-09" db="EMBL/GenBank/DDBJ databases">
        <authorList>
            <person name="Jia N."/>
            <person name="Wang J."/>
            <person name="Shi W."/>
            <person name="Du L."/>
            <person name="Sun Y."/>
            <person name="Zhan W."/>
            <person name="Jiang J."/>
            <person name="Wang Q."/>
            <person name="Zhang B."/>
            <person name="Ji P."/>
            <person name="Sakyi L.B."/>
            <person name="Cui X."/>
            <person name="Yuan T."/>
            <person name="Jiang B."/>
            <person name="Yang W."/>
            <person name="Lam T.T.-Y."/>
            <person name="Chang Q."/>
            <person name="Ding S."/>
            <person name="Wang X."/>
            <person name="Zhu J."/>
            <person name="Ruan X."/>
            <person name="Zhao L."/>
            <person name="Wei J."/>
            <person name="Que T."/>
            <person name="Du C."/>
            <person name="Cheng J."/>
            <person name="Dai P."/>
            <person name="Han X."/>
            <person name="Huang E."/>
            <person name="Gao Y."/>
            <person name="Liu J."/>
            <person name="Shao H."/>
            <person name="Ye R."/>
            <person name="Li L."/>
            <person name="Wei W."/>
            <person name="Wang X."/>
            <person name="Wang C."/>
            <person name="Huo Q."/>
            <person name="Li W."/>
            <person name="Guo W."/>
            <person name="Chen H."/>
            <person name="Chen S."/>
            <person name="Zhou L."/>
            <person name="Zhou L."/>
            <person name="Ni X."/>
            <person name="Tian J."/>
            <person name="Zhou Y."/>
            <person name="Sheng Y."/>
            <person name="Liu T."/>
            <person name="Pan Y."/>
            <person name="Xia L."/>
            <person name="Li J."/>
            <person name="Zhao F."/>
            <person name="Cao W."/>
        </authorList>
    </citation>
    <scope>NUCLEOTIDE SEQUENCE</scope>
    <source>
        <strain evidence="1">Rsan-2018</strain>
        <tissue evidence="1">Larvae</tissue>
    </source>
</reference>
<dbReference type="InterPro" id="IPR013083">
    <property type="entry name" value="Znf_RING/FYVE/PHD"/>
</dbReference>
<evidence type="ECO:0000313" key="2">
    <source>
        <dbReference type="Proteomes" id="UP000821837"/>
    </source>
</evidence>
<name>A0A9D4P9L8_RHISA</name>